<proteinExistence type="predicted"/>
<accession>A0ABQ1K393</accession>
<name>A0ABQ1K393_9GAMM</name>
<dbReference type="InterPro" id="IPR039569">
    <property type="entry name" value="FAS1-like_DH_region"/>
</dbReference>
<sequence>MTIKSIDNWLDKKNQTQDTISELLCNRLSATFCKPTLKKYDELPPLWHWAFFQEPAHQNALGPDGHPNSNTFIPGINGFVRMWAGGRVKFLEPLKVGLEAVRESTITRVTEKEGSTGKLIFVTVHHEIIQQGTLCISEEQDIVYRPPAPVTKKSEPFAEEFDWIETVEPTPTLLFRYSAVTFNAHRIHYDWPYTTGEESYADLVVHGPLIATLMVKAFTDANPKLKPVLLSYRGLKPLTAEEEFRVSGKHDEDGAAVLWAFNKHGPAHTAKLQYKETY</sequence>
<gene>
    <name evidence="2" type="ORF">GCM10011352_04480</name>
</gene>
<dbReference type="SUPFAM" id="SSF54637">
    <property type="entry name" value="Thioesterase/thiol ester dehydrase-isomerase"/>
    <property type="match status" value="2"/>
</dbReference>
<dbReference type="PANTHER" id="PTHR28152:SF1">
    <property type="entry name" value="HYDROXYACYL-THIOESTER DEHYDRATASE TYPE 2, MITOCHONDRIAL"/>
    <property type="match status" value="1"/>
</dbReference>
<dbReference type="InterPro" id="IPR029069">
    <property type="entry name" value="HotDog_dom_sf"/>
</dbReference>
<evidence type="ECO:0000259" key="1">
    <source>
        <dbReference type="Pfam" id="PF13452"/>
    </source>
</evidence>
<comment type="caution">
    <text evidence="2">The sequence shown here is derived from an EMBL/GenBank/DDBJ whole genome shotgun (WGS) entry which is preliminary data.</text>
</comment>
<protein>
    <recommendedName>
        <fullName evidence="1">FAS1-like dehydratase domain-containing protein</fullName>
    </recommendedName>
</protein>
<reference evidence="3" key="1">
    <citation type="journal article" date="2019" name="Int. J. Syst. Evol. Microbiol.">
        <title>The Global Catalogue of Microorganisms (GCM) 10K type strain sequencing project: providing services to taxonomists for standard genome sequencing and annotation.</title>
        <authorList>
            <consortium name="The Broad Institute Genomics Platform"/>
            <consortium name="The Broad Institute Genome Sequencing Center for Infectious Disease"/>
            <person name="Wu L."/>
            <person name="Ma J."/>
        </authorList>
    </citation>
    <scope>NUCLEOTIDE SEQUENCE [LARGE SCALE GENOMIC DNA]</scope>
    <source>
        <strain evidence="3">CGMCC 1.15341</strain>
    </source>
</reference>
<dbReference type="Pfam" id="PF13452">
    <property type="entry name" value="FAS1_DH_region"/>
    <property type="match status" value="1"/>
</dbReference>
<dbReference type="Gene3D" id="3.10.129.10">
    <property type="entry name" value="Hotdog Thioesterase"/>
    <property type="match status" value="2"/>
</dbReference>
<dbReference type="Proteomes" id="UP000629025">
    <property type="component" value="Unassembled WGS sequence"/>
</dbReference>
<dbReference type="InterPro" id="IPR052741">
    <property type="entry name" value="Mitochondrial_HTD2"/>
</dbReference>
<feature type="domain" description="FAS1-like dehydratase" evidence="1">
    <location>
        <begin position="75"/>
        <end position="133"/>
    </location>
</feature>
<evidence type="ECO:0000313" key="3">
    <source>
        <dbReference type="Proteomes" id="UP000629025"/>
    </source>
</evidence>
<dbReference type="EMBL" id="BMIJ01000001">
    <property type="protein sequence ID" value="GGB81822.1"/>
    <property type="molecule type" value="Genomic_DNA"/>
</dbReference>
<keyword evidence="3" id="KW-1185">Reference proteome</keyword>
<evidence type="ECO:0000313" key="2">
    <source>
        <dbReference type="EMBL" id="GGB81822.1"/>
    </source>
</evidence>
<organism evidence="2 3">
    <name type="scientific">Marinobacterium zhoushanense</name>
    <dbReference type="NCBI Taxonomy" id="1679163"/>
    <lineage>
        <taxon>Bacteria</taxon>
        <taxon>Pseudomonadati</taxon>
        <taxon>Pseudomonadota</taxon>
        <taxon>Gammaproteobacteria</taxon>
        <taxon>Oceanospirillales</taxon>
        <taxon>Oceanospirillaceae</taxon>
        <taxon>Marinobacterium</taxon>
    </lineage>
</organism>
<dbReference type="PANTHER" id="PTHR28152">
    <property type="entry name" value="HYDROXYACYL-THIOESTER DEHYDRATASE TYPE 2, MITOCHONDRIAL"/>
    <property type="match status" value="1"/>
</dbReference>
<dbReference type="RefSeq" id="WP_188745468.1">
    <property type="nucleotide sequence ID" value="NZ_BMIJ01000001.1"/>
</dbReference>